<evidence type="ECO:0000313" key="3">
    <source>
        <dbReference type="EMBL" id="MDO6413114.1"/>
    </source>
</evidence>
<evidence type="ECO:0000256" key="1">
    <source>
        <dbReference type="SAM" id="MobiDB-lite"/>
    </source>
</evidence>
<proteinExistence type="predicted"/>
<dbReference type="EMBL" id="JAUOTP010000001">
    <property type="protein sequence ID" value="MDO6413114.1"/>
    <property type="molecule type" value="Genomic_DNA"/>
</dbReference>
<feature type="chain" id="PRO_5046352223" evidence="2">
    <location>
        <begin position="25"/>
        <end position="144"/>
    </location>
</feature>
<keyword evidence="2" id="KW-0732">Signal</keyword>
<gene>
    <name evidence="3" type="ORF">Q4F19_01850</name>
</gene>
<evidence type="ECO:0000256" key="2">
    <source>
        <dbReference type="SAM" id="SignalP"/>
    </source>
</evidence>
<keyword evidence="4" id="KW-1185">Reference proteome</keyword>
<evidence type="ECO:0000313" key="4">
    <source>
        <dbReference type="Proteomes" id="UP001169764"/>
    </source>
</evidence>
<sequence>MRTKLMLAALAGVAMLSPALSQTAAPTKELPYDRGYDKPTPRADAVNAQEAPVTANLNGQSGAAAANTASASTADQAQYDVDRQAYLDALVQHDRAVDRTDARYMRQQRAYADAMSVWRVQVQECKKGHQRACKLPPPNVSDYY</sequence>
<organism evidence="3 4">
    <name type="scientific">Sphingomonas natans</name>
    <dbReference type="NCBI Taxonomy" id="3063330"/>
    <lineage>
        <taxon>Bacteria</taxon>
        <taxon>Pseudomonadati</taxon>
        <taxon>Pseudomonadota</taxon>
        <taxon>Alphaproteobacteria</taxon>
        <taxon>Sphingomonadales</taxon>
        <taxon>Sphingomonadaceae</taxon>
        <taxon>Sphingomonas</taxon>
    </lineage>
</organism>
<dbReference type="RefSeq" id="WP_303539433.1">
    <property type="nucleotide sequence ID" value="NZ_JAUOTP010000001.1"/>
</dbReference>
<feature type="signal peptide" evidence="2">
    <location>
        <begin position="1"/>
        <end position="24"/>
    </location>
</feature>
<accession>A0ABT8Y5W8</accession>
<dbReference type="Proteomes" id="UP001169764">
    <property type="component" value="Unassembled WGS sequence"/>
</dbReference>
<feature type="compositionally biased region" description="Basic and acidic residues" evidence="1">
    <location>
        <begin position="30"/>
        <end position="41"/>
    </location>
</feature>
<name>A0ABT8Y5W8_9SPHN</name>
<feature type="region of interest" description="Disordered" evidence="1">
    <location>
        <begin position="26"/>
        <end position="48"/>
    </location>
</feature>
<comment type="caution">
    <text evidence="3">The sequence shown here is derived from an EMBL/GenBank/DDBJ whole genome shotgun (WGS) entry which is preliminary data.</text>
</comment>
<protein>
    <submittedName>
        <fullName evidence="3">Uncharacterized protein</fullName>
    </submittedName>
</protein>
<reference evidence="3" key="1">
    <citation type="submission" date="2023-07" db="EMBL/GenBank/DDBJ databases">
        <authorList>
            <person name="Kim M."/>
        </authorList>
    </citation>
    <scope>NUCLEOTIDE SEQUENCE</scope>
    <source>
        <strain evidence="3">BIUV-7</strain>
    </source>
</reference>